<sequence>MKRILIGAALAVSAVSIQAADVGVSISLGQPGFYGRIELGDYPPPQLVYSSPRVIQRVPTGRPPIYLRVRPGHEKNWGRHCRQYNACGERVYFVQNSWYDREYAPRYRERHGERRDDRRGEERGRSENDRGHGRDRNRDR</sequence>
<feature type="region of interest" description="Disordered" evidence="1">
    <location>
        <begin position="105"/>
        <end position="140"/>
    </location>
</feature>
<evidence type="ECO:0000256" key="1">
    <source>
        <dbReference type="SAM" id="MobiDB-lite"/>
    </source>
</evidence>
<accession>A0ABV2TJ61</accession>
<evidence type="ECO:0000313" key="4">
    <source>
        <dbReference type="Proteomes" id="UP001549691"/>
    </source>
</evidence>
<keyword evidence="2" id="KW-0732">Signal</keyword>
<evidence type="ECO:0000313" key="3">
    <source>
        <dbReference type="EMBL" id="MET7013958.1"/>
    </source>
</evidence>
<dbReference type="EMBL" id="JBEWZI010000006">
    <property type="protein sequence ID" value="MET7013958.1"/>
    <property type="molecule type" value="Genomic_DNA"/>
</dbReference>
<reference evidence="3 4" key="1">
    <citation type="submission" date="2024-07" db="EMBL/GenBank/DDBJ databases">
        <title>Uliginosibacterium flavum JJ3220;KACC:17644.</title>
        <authorList>
            <person name="Kim M.K."/>
        </authorList>
    </citation>
    <scope>NUCLEOTIDE SEQUENCE [LARGE SCALE GENOMIC DNA]</scope>
    <source>
        <strain evidence="3 4">KACC:17644</strain>
    </source>
</reference>
<comment type="caution">
    <text evidence="3">The sequence shown here is derived from an EMBL/GenBank/DDBJ whole genome shotgun (WGS) entry which is preliminary data.</text>
</comment>
<feature type="chain" id="PRO_5045886256" evidence="2">
    <location>
        <begin position="20"/>
        <end position="140"/>
    </location>
</feature>
<proteinExistence type="predicted"/>
<dbReference type="Proteomes" id="UP001549691">
    <property type="component" value="Unassembled WGS sequence"/>
</dbReference>
<feature type="signal peptide" evidence="2">
    <location>
        <begin position="1"/>
        <end position="19"/>
    </location>
</feature>
<organism evidence="3 4">
    <name type="scientific">Uliginosibacterium flavum</name>
    <dbReference type="NCBI Taxonomy" id="1396831"/>
    <lineage>
        <taxon>Bacteria</taxon>
        <taxon>Pseudomonadati</taxon>
        <taxon>Pseudomonadota</taxon>
        <taxon>Betaproteobacteria</taxon>
        <taxon>Rhodocyclales</taxon>
        <taxon>Zoogloeaceae</taxon>
        <taxon>Uliginosibacterium</taxon>
    </lineage>
</organism>
<keyword evidence="4" id="KW-1185">Reference proteome</keyword>
<name>A0ABV2TJ61_9RHOO</name>
<gene>
    <name evidence="3" type="ORF">ABXR19_07135</name>
</gene>
<evidence type="ECO:0000256" key="2">
    <source>
        <dbReference type="SAM" id="SignalP"/>
    </source>
</evidence>
<protein>
    <submittedName>
        <fullName evidence="3">Uncharacterized protein</fullName>
    </submittedName>
</protein>
<dbReference type="RefSeq" id="WP_354600420.1">
    <property type="nucleotide sequence ID" value="NZ_JBEWZI010000006.1"/>
</dbReference>